<protein>
    <submittedName>
        <fullName evidence="2">Uncharacterized protein</fullName>
    </submittedName>
</protein>
<dbReference type="InterPro" id="IPR009057">
    <property type="entry name" value="Homeodomain-like_sf"/>
</dbReference>
<feature type="region of interest" description="Disordered" evidence="1">
    <location>
        <begin position="1516"/>
        <end position="1545"/>
    </location>
</feature>
<dbReference type="OMA" id="LASEICC"/>
<dbReference type="Proteomes" id="UP000593906">
    <property type="component" value="Chromosome 8"/>
</dbReference>
<feature type="compositionally biased region" description="Basic and acidic residues" evidence="1">
    <location>
        <begin position="213"/>
        <end position="235"/>
    </location>
</feature>
<feature type="region of interest" description="Disordered" evidence="1">
    <location>
        <begin position="213"/>
        <end position="245"/>
    </location>
</feature>
<dbReference type="GO" id="GO:0003677">
    <property type="term" value="F:DNA binding"/>
    <property type="evidence" value="ECO:0007669"/>
    <property type="project" value="TreeGrafter"/>
</dbReference>
<evidence type="ECO:0000256" key="1">
    <source>
        <dbReference type="SAM" id="MobiDB-lite"/>
    </source>
</evidence>
<dbReference type="GO" id="GO:0043111">
    <property type="term" value="P:replication fork arrest"/>
    <property type="evidence" value="ECO:0007669"/>
    <property type="project" value="TreeGrafter"/>
</dbReference>
<evidence type="ECO:0000313" key="2">
    <source>
        <dbReference type="EMBL" id="QOY40172.1"/>
    </source>
</evidence>
<dbReference type="PANTHER" id="PTHR22940">
    <property type="entry name" value="TIMEOUT/TIMELESS-2"/>
    <property type="match status" value="1"/>
</dbReference>
<evidence type="ECO:0000313" key="3">
    <source>
        <dbReference type="Proteomes" id="UP000593906"/>
    </source>
</evidence>
<name>A0A7S7LER3_CRYPV</name>
<dbReference type="GO" id="GO:0000076">
    <property type="term" value="P:DNA replication checkpoint signaling"/>
    <property type="evidence" value="ECO:0007669"/>
    <property type="project" value="TreeGrafter"/>
</dbReference>
<sequence>MEESYTKDKESIANELLHYINSLIEPLADESVDISKVNLDNVQNELNFGGRKSISKIEKSNGSKQAWVVGVDAIDDLRDIIKLLKREIEGGADSERYAVTMLCEWNVVNTKLIPLWNISIDNIEIQSLIIQVLFWLTIPPDESWRSFRSKTMKCRAYLKNMQKVKFSLCSISFWREIVTLYKKLKEVIQSHGFLKEDHEDLRNREEQIAFLKEQDKEQEEETTKEVHENESRDFAEENEEVDENNRNKMKRLERLEIIRNLRDEIIMINERAEKRCKQFKSRIGMIKGLLIQTLKIQDQVVTESLANFGVRSVHLLLVSKLVQSGILEIVQDDSESLLNDQRNFCSIDGSDAAAPWRILEYIYGLVCNIQPIDFVNELFGTKKKLTENEILKNSLLEKMKMIKKSSSSGFTSNSLMNRHSRFNPELARRRIKENNGGTTGQVVNSKRVSSQRVSKYRHDFDVDEIFEYIDIFIGAMQSAGGNIHCLEMYGYPTIEGTIASIDGVQSQCYDEIVQTLGEFLENFFKSKLPILIEKIFLMLRNGSEKHTLWDISRLISLMTWVLAYKRTVFFEVTKSEKDKQVIKEELTRLLMETKYLLDTKENMAIDFIYSTIKLHAREKLLKNKSHKVARIAIRCLNEQLKIIHLVSNSEEEAIRDLGVSLIAFIIRLDVMNCLSWILKHYTKTSHHPELFLYSIEVSNRLIKLFSKLGGETLVNTRRRRRDKPTNMKDFNDEDYDQDEELSGFSEIYYNEKTKLMSLDEMMGDYCDGRIVSNLMLIVNNYSTNHSNINWHTARLARKIITTRPPGEVSKVGEDGREEPFMQLFCGLFFQLSYFITFAQILSDKSFLNHSKTDKGAQDIILLSRHVIHQFWEVAKVNQFVFMELLFSKNSARGLGLADPERLKSIFTDYEEGIDAAIVNRMETTGNDDVFEARSFVKNKINKEKQSASNWTKEDDEELLSLYAQYEENPKCISIIASLLSDIKTERSVKKRLRDLGKISNEEDEEDQEEEKNMSQTKINSDLIFGIIGFHNISLEEINEDEYSFDSNIILKELLELLEESLTTKEIFSDGQIDEIPIEIPSSLPITLLDDKNYKLIMSSLGLKDPRKDQSLWMIPKELTIEEYKKNIDLFREYIEKDIFELEEIAYNNNDNHTYNSSNSNSGVENLKYSIKNLKNTIQDFIEDSELSGEISNIIDHEIPIENGLLHLISSELKVIIGKNNNVDNWERTELDDLCFCLSQERLNILGIRKEFDKIYESLTMSKLLHFLGFKKTRISNDVDFLVHLDRGIRKKDSNIFEGGEENNKTSLFDDDLEDDLLGNDNMNDSSIKGWILDFEKIKLNEFKERSKIFQELVIGMTDIKLNIGKDLSRNNTFSKETISRICLGIYNFRRNTKDLKILHQIVTVLDKYLFKQGDQGNSDYLVDIYDNNDLISIDEYTIQIMESLNCQKDENNNWSIKSFIESYTYERIKELRDLLLKLIDLEIVELKRFTEKVTGKKLKVNKENIRSMNQSNKKRKAKTFIEKNELEEEEDDDDDNDDVDNDDDVKGKLVSEKIMDGIEDGIEDDIIDDITDKIDDSINAYIIDESDDKWKKNWENLEKRMLSVEDECSLSELDEDIGKIDQIPDNLFGEDD</sequence>
<dbReference type="PANTHER" id="PTHR22940:SF4">
    <property type="entry name" value="PROTEIN TIMELESS HOMOLOG"/>
    <property type="match status" value="1"/>
</dbReference>
<dbReference type="EMBL" id="CP044415">
    <property type="protein sequence ID" value="QOY40172.1"/>
    <property type="molecule type" value="Genomic_DNA"/>
</dbReference>
<dbReference type="GO" id="GO:0031298">
    <property type="term" value="C:replication fork protection complex"/>
    <property type="evidence" value="ECO:0007669"/>
    <property type="project" value="TreeGrafter"/>
</dbReference>
<reference evidence="2 3" key="1">
    <citation type="submission" date="2019-09" db="EMBL/GenBank/DDBJ databases">
        <title>Consistent, comparative and evidence-based genome assembly and annotation for Cryptosporidium parvum, C. hominis and C. tyzzeri.</title>
        <authorList>
            <person name="Baptista R.P."/>
            <person name="Li Y."/>
            <person name="Sateriale A."/>
            <person name="Ansell B."/>
            <person name="Jex A."/>
            <person name="Sanders M."/>
            <person name="Brooks K."/>
            <person name="Tracey A."/>
            <person name="Berriman M."/>
            <person name="Striepen B."/>
            <person name="Cotton J.A."/>
            <person name="Kissinger J.C."/>
        </authorList>
    </citation>
    <scope>NUCLEOTIDE SEQUENCE [LARGE SCALE GENOMIC DNA]</scope>
    <source>
        <strain evidence="2 3">IOWA-ATCC</strain>
    </source>
</reference>
<dbReference type="Pfam" id="PF26019">
    <property type="entry name" value="HTH_TIMELESS"/>
    <property type="match status" value="1"/>
</dbReference>
<proteinExistence type="predicted"/>
<accession>A0A7S7LER3</accession>
<gene>
    <name evidence="2" type="ORF">CPATCC_004265</name>
</gene>
<feature type="compositionally biased region" description="Acidic residues" evidence="1">
    <location>
        <begin position="1525"/>
        <end position="1543"/>
    </location>
</feature>
<dbReference type="SUPFAM" id="SSF46689">
    <property type="entry name" value="Homeodomain-like"/>
    <property type="match status" value="1"/>
</dbReference>
<dbReference type="GO" id="GO:0006281">
    <property type="term" value="P:DNA repair"/>
    <property type="evidence" value="ECO:0007669"/>
    <property type="project" value="TreeGrafter"/>
</dbReference>
<dbReference type="VEuPathDB" id="CryptoDB:CPATCC_0004280"/>
<organism evidence="2 3">
    <name type="scientific">Cryptosporidium parvum</name>
    <dbReference type="NCBI Taxonomy" id="5807"/>
    <lineage>
        <taxon>Eukaryota</taxon>
        <taxon>Sar</taxon>
        <taxon>Alveolata</taxon>
        <taxon>Apicomplexa</taxon>
        <taxon>Conoidasida</taxon>
        <taxon>Coccidia</taxon>
        <taxon>Eucoccidiorida</taxon>
        <taxon>Eimeriorina</taxon>
        <taxon>Cryptosporidiidae</taxon>
        <taxon>Cryptosporidium</taxon>
    </lineage>
</organism>
<dbReference type="Gene3D" id="1.10.10.60">
    <property type="entry name" value="Homeodomain-like"/>
    <property type="match status" value="1"/>
</dbReference>
<dbReference type="InterPro" id="IPR044998">
    <property type="entry name" value="Timeless"/>
</dbReference>